<organism evidence="3 4">
    <name type="scientific">Roseateles oligotrophus</name>
    <dbReference type="NCBI Taxonomy" id="1769250"/>
    <lineage>
        <taxon>Bacteria</taxon>
        <taxon>Pseudomonadati</taxon>
        <taxon>Pseudomonadota</taxon>
        <taxon>Betaproteobacteria</taxon>
        <taxon>Burkholderiales</taxon>
        <taxon>Sphaerotilaceae</taxon>
        <taxon>Roseateles</taxon>
    </lineage>
</organism>
<gene>
    <name evidence="3" type="ORF">LNV07_20645</name>
</gene>
<evidence type="ECO:0000313" key="3">
    <source>
        <dbReference type="EMBL" id="MCV2370498.1"/>
    </source>
</evidence>
<evidence type="ECO:0000256" key="2">
    <source>
        <dbReference type="ARBA" id="ARBA00022526"/>
    </source>
</evidence>
<sequence>MSLNPSLPAATPCAHAYVGSYGPNGLGLYSFAQGPNSGDLRPLAVTEGPRNPSWLCSNADGSRLYVANEHEDAEGGAGTITAYARDAQSGTLTLINSVSAGGARPVHLSLDDAERFVFVANYGGGSVAVLALAADGGLSAPLALMRHAEVFGNRPLGPQPAALSSPGSFAISDHDGPHAHMARLDPSGRYLLVSDLGLDLMISWRFDAQSGQLSTPQTFAASPGAGPRHFVFHPQQAQHCYVLNEEASTLAWLHFDAATGRLTARAELSSLPAGFKGTNFAADLRFSPDGRWLYCLNRLHDSVAIFAVASDGSLALSGHEWTRGSYPRSFAFDPSGRFMYVCNQRSDHLAVFAVRADGGLDFTGQFIAVGSPVAICFGSTSSS</sequence>
<dbReference type="PANTHER" id="PTHR30344:SF1">
    <property type="entry name" value="6-PHOSPHOGLUCONOLACTONASE"/>
    <property type="match status" value="1"/>
</dbReference>
<comment type="caution">
    <text evidence="3">The sequence shown here is derived from an EMBL/GenBank/DDBJ whole genome shotgun (WGS) entry which is preliminary data.</text>
</comment>
<dbReference type="SUPFAM" id="SSF51004">
    <property type="entry name" value="C-terminal (heme d1) domain of cytochrome cd1-nitrite reductase"/>
    <property type="match status" value="1"/>
</dbReference>
<reference evidence="3 4" key="1">
    <citation type="submission" date="2021-11" db="EMBL/GenBank/DDBJ databases">
        <authorList>
            <person name="Liang Q."/>
            <person name="Mou H."/>
            <person name="Liu Z."/>
        </authorList>
    </citation>
    <scope>NUCLEOTIDE SEQUENCE [LARGE SCALE GENOMIC DNA]</scope>
    <source>
        <strain evidence="3 4">CHU3</strain>
    </source>
</reference>
<dbReference type="InterPro" id="IPR015943">
    <property type="entry name" value="WD40/YVTN_repeat-like_dom_sf"/>
</dbReference>
<dbReference type="Pfam" id="PF10282">
    <property type="entry name" value="Lactonase"/>
    <property type="match status" value="1"/>
</dbReference>
<dbReference type="PANTHER" id="PTHR30344">
    <property type="entry name" value="6-PHOSPHOGLUCONOLACTONASE-RELATED"/>
    <property type="match status" value="1"/>
</dbReference>
<keyword evidence="4" id="KW-1185">Reference proteome</keyword>
<dbReference type="Proteomes" id="UP001209701">
    <property type="component" value="Unassembled WGS sequence"/>
</dbReference>
<accession>A0ABT2YKB9</accession>
<keyword evidence="2" id="KW-0119">Carbohydrate metabolism</keyword>
<evidence type="ECO:0000256" key="1">
    <source>
        <dbReference type="ARBA" id="ARBA00005564"/>
    </source>
</evidence>
<evidence type="ECO:0000313" key="4">
    <source>
        <dbReference type="Proteomes" id="UP001209701"/>
    </source>
</evidence>
<dbReference type="InterPro" id="IPR011048">
    <property type="entry name" value="Haem_d1_sf"/>
</dbReference>
<proteinExistence type="inferred from homology"/>
<comment type="similarity">
    <text evidence="1">Belongs to the cycloisomerase 2 family.</text>
</comment>
<name>A0ABT2YKB9_9BURK</name>
<dbReference type="InterPro" id="IPR050282">
    <property type="entry name" value="Cycloisomerase_2"/>
</dbReference>
<protein>
    <submittedName>
        <fullName evidence="3">Lactonase family protein</fullName>
    </submittedName>
</protein>
<dbReference type="Gene3D" id="2.130.10.10">
    <property type="entry name" value="YVTN repeat-like/Quinoprotein amine dehydrogenase"/>
    <property type="match status" value="1"/>
</dbReference>
<dbReference type="EMBL" id="JAJIRN010000009">
    <property type="protein sequence ID" value="MCV2370498.1"/>
    <property type="molecule type" value="Genomic_DNA"/>
</dbReference>
<dbReference type="InterPro" id="IPR019405">
    <property type="entry name" value="Lactonase_7-beta_prop"/>
</dbReference>
<keyword evidence="2" id="KW-0313">Glucose metabolism</keyword>